<dbReference type="InterPro" id="IPR027417">
    <property type="entry name" value="P-loop_NTPase"/>
</dbReference>
<feature type="coiled-coil region" evidence="7">
    <location>
        <begin position="992"/>
        <end position="1026"/>
    </location>
</feature>
<dbReference type="InterPro" id="IPR036277">
    <property type="entry name" value="SMC_hinge_sf"/>
</dbReference>
<evidence type="ECO:0000313" key="9">
    <source>
        <dbReference type="EMBL" id="GDZ83370.1"/>
    </source>
</evidence>
<keyword evidence="2 7" id="KW-0963">Cytoplasm</keyword>
<dbReference type="GO" id="GO:0016887">
    <property type="term" value="F:ATP hydrolysis activity"/>
    <property type="evidence" value="ECO:0007669"/>
    <property type="project" value="InterPro"/>
</dbReference>
<dbReference type="HAMAP" id="MF_01894">
    <property type="entry name" value="Smc_prok"/>
    <property type="match status" value="1"/>
</dbReference>
<evidence type="ECO:0000256" key="2">
    <source>
        <dbReference type="ARBA" id="ARBA00022490"/>
    </source>
</evidence>
<proteinExistence type="inferred from homology"/>
<keyword evidence="5 7" id="KW-0175">Coiled coil</keyword>
<keyword evidence="6 7" id="KW-0238">DNA-binding</keyword>
<dbReference type="GO" id="GO:0007059">
    <property type="term" value="P:chromosome segregation"/>
    <property type="evidence" value="ECO:0007669"/>
    <property type="project" value="UniProtKB-UniRule"/>
</dbReference>
<comment type="similarity">
    <text evidence="7">Belongs to the SMC family.</text>
</comment>
<comment type="domain">
    <text evidence="7">Contains large globular domains required for ATP hydrolysis at each terminus and a third globular domain forming a flexible hinge near the middle of the molecule. These domains are separated by coiled-coil structures.</text>
</comment>
<dbReference type="Proteomes" id="UP000323274">
    <property type="component" value="Unassembled WGS sequence"/>
</dbReference>
<evidence type="ECO:0000256" key="1">
    <source>
        <dbReference type="ARBA" id="ARBA00004496"/>
    </source>
</evidence>
<dbReference type="Gene3D" id="3.40.50.300">
    <property type="entry name" value="P-loop containing nucleotide triphosphate hydrolases"/>
    <property type="match status" value="2"/>
</dbReference>
<gene>
    <name evidence="7 9" type="primary">smc</name>
    <name evidence="9" type="ORF">LCIT_06120</name>
</gene>
<comment type="caution">
    <text evidence="9">The sequence shown here is derived from an EMBL/GenBank/DDBJ whole genome shotgun (WGS) entry which is preliminary data.</text>
</comment>
<feature type="coiled-coil region" evidence="7">
    <location>
        <begin position="678"/>
        <end position="893"/>
    </location>
</feature>
<evidence type="ECO:0000256" key="3">
    <source>
        <dbReference type="ARBA" id="ARBA00022741"/>
    </source>
</evidence>
<dbReference type="InterPro" id="IPR024704">
    <property type="entry name" value="SMC"/>
</dbReference>
<organism evidence="9 10">
    <name type="scientific">Leuconostoc citreum</name>
    <dbReference type="NCBI Taxonomy" id="33964"/>
    <lineage>
        <taxon>Bacteria</taxon>
        <taxon>Bacillati</taxon>
        <taxon>Bacillota</taxon>
        <taxon>Bacilli</taxon>
        <taxon>Lactobacillales</taxon>
        <taxon>Lactobacillaceae</taxon>
        <taxon>Leuconostoc</taxon>
    </lineage>
</organism>
<dbReference type="GO" id="GO:0005524">
    <property type="term" value="F:ATP binding"/>
    <property type="evidence" value="ECO:0007669"/>
    <property type="project" value="UniProtKB-UniRule"/>
</dbReference>
<dbReference type="CDD" id="cd03278">
    <property type="entry name" value="ABC_SMC_barmotin"/>
    <property type="match status" value="2"/>
</dbReference>
<feature type="coiled-coil region" evidence="7">
    <location>
        <begin position="400"/>
        <end position="475"/>
    </location>
</feature>
<name>A0A5A5TXD1_LEUCI</name>
<dbReference type="Gene3D" id="1.20.1060.20">
    <property type="match status" value="1"/>
</dbReference>
<reference evidence="9 10" key="1">
    <citation type="submission" date="2019-04" db="EMBL/GenBank/DDBJ databases">
        <title>A pseudo-fructophilic Leuconostoc citreum strain F192-5 isolated from peel of satsuma mandarin: the first report for isolation and characterization of strain-dependent fructophilic-like characteristics.</title>
        <authorList>
            <person name="Maeno S."/>
            <person name="Tanizawa Y."/>
            <person name="Kajikawa A."/>
            <person name="Kanesaki Y."/>
            <person name="Kubota E."/>
            <person name="Arita M."/>
            <person name="Leon D."/>
            <person name="Endo A."/>
        </authorList>
    </citation>
    <scope>NUCLEOTIDE SEQUENCE [LARGE SCALE GENOMIC DNA]</scope>
    <source>
        <strain evidence="9 10">F192-5</strain>
    </source>
</reference>
<dbReference type="Gene3D" id="3.30.70.1620">
    <property type="match status" value="1"/>
</dbReference>
<evidence type="ECO:0000256" key="7">
    <source>
        <dbReference type="HAMAP-Rule" id="MF_01894"/>
    </source>
</evidence>
<feature type="binding site" evidence="7">
    <location>
        <begin position="32"/>
        <end position="39"/>
    </location>
    <ligand>
        <name>ATP</name>
        <dbReference type="ChEBI" id="CHEBI:30616"/>
    </ligand>
</feature>
<feature type="domain" description="SMC hinge" evidence="8">
    <location>
        <begin position="519"/>
        <end position="636"/>
    </location>
</feature>
<dbReference type="GO" id="GO:0030261">
    <property type="term" value="P:chromosome condensation"/>
    <property type="evidence" value="ECO:0007669"/>
    <property type="project" value="InterPro"/>
</dbReference>
<dbReference type="GO" id="GO:0003677">
    <property type="term" value="F:DNA binding"/>
    <property type="evidence" value="ECO:0007669"/>
    <property type="project" value="UniProtKB-UniRule"/>
</dbReference>
<evidence type="ECO:0000256" key="4">
    <source>
        <dbReference type="ARBA" id="ARBA00022840"/>
    </source>
</evidence>
<dbReference type="SUPFAM" id="SSF75553">
    <property type="entry name" value="Smc hinge domain"/>
    <property type="match status" value="1"/>
</dbReference>
<sequence length="1184" mass="132468">MKLKSLEISGFKSFADKTIIEFMPGMTGIVGPNGSGKSNIIEAMRWVMGEQSAKDLRGTKMTDVIFGGTNMRGALNRAEVSMTFDNTDHYVNSDFSEIRITRKLYRSGDSSYQINGVESRLRDVHDLFIDTGLGRESFSIISQGRVESIFNAKPENRRAIIEEVAGVHKYKQNKDRAQKELTQTRDNLARVADIIHEIQGRIDPLAEQSAQATDYLAQKERFEALNRLQLALTHHDLELKIIEATRRAESNDGLVNQDKTKLDVLNKALADKRQERISAQLLRDKLQQNILHDTQVRERLIGASNLSAQQIKSLNDSLTIQAQQITQLQSEQDDLTKKKDSLIIEKQKLTVAADELKTQLKKFDRHHQLAQQKDTQQKLEQNRHNYIEVMQDIATVHNTLQTEEKAKSNLTARLAKLTNQLESETAALHALSADLPSSDSEQQTSQVLKDLQKALANWQQQIDTAEAKYQADEQNWYRLLSDLNKVRSQLEARNALDEYAGFYQGVRALMKPDIRQAYPGIQGVVAELLTVPVDYTLAIETALGGALQQVVVDTTDTAKQVISYLTKKRAGRVTILPMDTMKSRQLPGLYHVESISGFIGVAADLVTMPKDMRQIKSNLLGQTVIAKDLDAATHIAKAGQHRFRVVTLDGQIINTGGSLTGGANQKQGATILSRQAEINHLNQQVAQLTAASQKQEKSLQEERKRLNALREASQAAETKYATAKNQVNQVDYELTRQQDALKQQQRTVDALKFELTDIKAQQADLLEKLVADEKSLQRLTNQKATLESEATELKTALAHLSEQSQVDQTQQTLVQTQHVTMKTRVDGLNEQLEQLTNQNDTVTNRLAALQAQHSAMKKQLVMAQDNDDHDAKVANISARLVQAENDFDKQTEQFNSLTDVTTSLEEQFEAQQANLRVHITAQSQTAAALARLETQLDNIKGQLLTQYDLVDISDVLGQHQVDELPEITSQLTLVKKSLDEIGSVNIGAITEYEEVKTRFDFLNQQRDDLQLASDTLLQTIDEMDEEVQVRFKATFDQIATHFSAVFSKMFGGGRAEIRLTDSKHLLTTGIDIIAQPPGKKFQQMSLLSGGEKALTAITLLFAILQVRPVPFVVLDEAEAALDEANVDRFAQYLYHFSGETQFIVITHRKGTMMKANLLYGVTMQEAGISKMIAVDLDKARESVG</sequence>
<keyword evidence="4 7" id="KW-0067">ATP-binding</keyword>
<dbReference type="InterPro" id="IPR010935">
    <property type="entry name" value="SMC_hinge"/>
</dbReference>
<dbReference type="PANTHER" id="PTHR43977">
    <property type="entry name" value="STRUCTURAL MAINTENANCE OF CHROMOSOMES PROTEIN 3"/>
    <property type="match status" value="1"/>
</dbReference>
<dbReference type="Pfam" id="PF02463">
    <property type="entry name" value="SMC_N"/>
    <property type="match status" value="1"/>
</dbReference>
<dbReference type="PIRSF" id="PIRSF005719">
    <property type="entry name" value="SMC"/>
    <property type="match status" value="1"/>
</dbReference>
<feature type="coiled-coil region" evidence="7">
    <location>
        <begin position="167"/>
        <end position="194"/>
    </location>
</feature>
<comment type="subunit">
    <text evidence="7">Homodimer.</text>
</comment>
<evidence type="ECO:0000313" key="10">
    <source>
        <dbReference type="Proteomes" id="UP000323274"/>
    </source>
</evidence>
<keyword evidence="3 7" id="KW-0547">Nucleotide-binding</keyword>
<accession>A0A5A5TXD1</accession>
<dbReference type="EMBL" id="BJJW01000002">
    <property type="protein sequence ID" value="GDZ83370.1"/>
    <property type="molecule type" value="Genomic_DNA"/>
</dbReference>
<dbReference type="FunFam" id="3.40.50.300:FF:000984">
    <property type="entry name" value="Chromosome partition protein Smc"/>
    <property type="match status" value="1"/>
</dbReference>
<dbReference type="GO" id="GO:0005694">
    <property type="term" value="C:chromosome"/>
    <property type="evidence" value="ECO:0007669"/>
    <property type="project" value="InterPro"/>
</dbReference>
<evidence type="ECO:0000256" key="6">
    <source>
        <dbReference type="ARBA" id="ARBA00023125"/>
    </source>
</evidence>
<dbReference type="InterPro" id="IPR003395">
    <property type="entry name" value="RecF/RecN/SMC_N"/>
</dbReference>
<dbReference type="AlphaFoldDB" id="A0A5A5TXD1"/>
<dbReference type="GO" id="GO:0005737">
    <property type="term" value="C:cytoplasm"/>
    <property type="evidence" value="ECO:0007669"/>
    <property type="project" value="UniProtKB-SubCell"/>
</dbReference>
<dbReference type="FunFam" id="3.40.50.300:FF:000901">
    <property type="entry name" value="Chromosome partition protein Smc"/>
    <property type="match status" value="1"/>
</dbReference>
<dbReference type="Pfam" id="PF06470">
    <property type="entry name" value="SMC_hinge"/>
    <property type="match status" value="1"/>
</dbReference>
<dbReference type="SUPFAM" id="SSF52540">
    <property type="entry name" value="P-loop containing nucleoside triphosphate hydrolases"/>
    <property type="match status" value="1"/>
</dbReference>
<feature type="coiled-coil region" evidence="7">
    <location>
        <begin position="255"/>
        <end position="373"/>
    </location>
</feature>
<dbReference type="InterPro" id="IPR011890">
    <property type="entry name" value="SMC_prok"/>
</dbReference>
<protein>
    <recommendedName>
        <fullName evidence="7">Chromosome partition protein Smc</fullName>
    </recommendedName>
</protein>
<dbReference type="NCBIfam" id="TIGR02168">
    <property type="entry name" value="SMC_prok_B"/>
    <property type="match status" value="1"/>
</dbReference>
<comment type="subcellular location">
    <subcellularLocation>
        <location evidence="1 7">Cytoplasm</location>
    </subcellularLocation>
</comment>
<evidence type="ECO:0000259" key="8">
    <source>
        <dbReference type="SMART" id="SM00968"/>
    </source>
</evidence>
<dbReference type="SMART" id="SM00968">
    <property type="entry name" value="SMC_hinge"/>
    <property type="match status" value="1"/>
</dbReference>
<dbReference type="GO" id="GO:0007062">
    <property type="term" value="P:sister chromatid cohesion"/>
    <property type="evidence" value="ECO:0007669"/>
    <property type="project" value="InterPro"/>
</dbReference>
<dbReference type="RefSeq" id="WP_149333928.1">
    <property type="nucleotide sequence ID" value="NZ_BJJW01000002.1"/>
</dbReference>
<dbReference type="GO" id="GO:0006260">
    <property type="term" value="P:DNA replication"/>
    <property type="evidence" value="ECO:0007669"/>
    <property type="project" value="UniProtKB-UniRule"/>
</dbReference>
<comment type="function">
    <text evidence="7">Required for chromosome condensation and partitioning.</text>
</comment>
<evidence type="ECO:0000256" key="5">
    <source>
        <dbReference type="ARBA" id="ARBA00023054"/>
    </source>
</evidence>